<dbReference type="InterPro" id="IPR013149">
    <property type="entry name" value="ADH-like_C"/>
</dbReference>
<accession>A0A0B6Z5Y9</accession>
<dbReference type="PANTHER" id="PTHR43677">
    <property type="entry name" value="SHORT-CHAIN DEHYDROGENASE/REDUCTASE"/>
    <property type="match status" value="1"/>
</dbReference>
<evidence type="ECO:0000259" key="1">
    <source>
        <dbReference type="SMART" id="SM00829"/>
    </source>
</evidence>
<dbReference type="InterPro" id="IPR013154">
    <property type="entry name" value="ADH-like_N"/>
</dbReference>
<dbReference type="SUPFAM" id="SSF50129">
    <property type="entry name" value="GroES-like"/>
    <property type="match status" value="1"/>
</dbReference>
<dbReference type="GO" id="GO:0016491">
    <property type="term" value="F:oxidoreductase activity"/>
    <property type="evidence" value="ECO:0007669"/>
    <property type="project" value="InterPro"/>
</dbReference>
<dbReference type="Gene3D" id="3.40.50.720">
    <property type="entry name" value="NAD(P)-binding Rossmann-like Domain"/>
    <property type="match status" value="1"/>
</dbReference>
<dbReference type="CDD" id="cd08241">
    <property type="entry name" value="QOR1"/>
    <property type="match status" value="1"/>
</dbReference>
<dbReference type="Pfam" id="PF08240">
    <property type="entry name" value="ADH_N"/>
    <property type="match status" value="1"/>
</dbReference>
<evidence type="ECO:0000313" key="2">
    <source>
        <dbReference type="EMBL" id="CEK63797.1"/>
    </source>
</evidence>
<gene>
    <name evidence="2" type="primary">ORF49546</name>
</gene>
<feature type="domain" description="Enoyl reductase (ER)" evidence="1">
    <location>
        <begin position="50"/>
        <end position="364"/>
    </location>
</feature>
<sequence>MAFRTPPEVLLRQCLRYRSVSKIITKPSHSVSQVPCAAASYKTAVCVKIGAPLEVQHLPRPRKLNAREVLISTHALGINFADILTCKGQYQDRRKTPFTPGGEISGKVVEVGAEVSKVKIGDRVIALDFAKSGGASEVFVAPAEAVFPVPEHLSLVDAAATVVSYSTAMMALSRKAKLKQRERVLITAAAGATGLAAVDIARNLFDCEVIAVCGGVDKCNFLKERGANYTIDYTKENIRERVKEITKGRGVDVVMDQVGGDTLLDCIKSLGFEGRALTVGYAAGSIPNIPANQLLLKSSSLIGVFWGSYALSNPAAFMESITQVFEALSQKKIHPYVGNTFKLEQINEAFQFILDRKSVGKVVIKIREEDHPAVL</sequence>
<dbReference type="EMBL" id="HACG01016932">
    <property type="protein sequence ID" value="CEK63797.1"/>
    <property type="molecule type" value="Transcribed_RNA"/>
</dbReference>
<dbReference type="Pfam" id="PF00107">
    <property type="entry name" value="ADH_zinc_N"/>
    <property type="match status" value="1"/>
</dbReference>
<dbReference type="AlphaFoldDB" id="A0A0B6Z5Y9"/>
<organism evidence="2">
    <name type="scientific">Arion vulgaris</name>
    <dbReference type="NCBI Taxonomy" id="1028688"/>
    <lineage>
        <taxon>Eukaryota</taxon>
        <taxon>Metazoa</taxon>
        <taxon>Spiralia</taxon>
        <taxon>Lophotrochozoa</taxon>
        <taxon>Mollusca</taxon>
        <taxon>Gastropoda</taxon>
        <taxon>Heterobranchia</taxon>
        <taxon>Euthyneura</taxon>
        <taxon>Panpulmonata</taxon>
        <taxon>Eupulmonata</taxon>
        <taxon>Stylommatophora</taxon>
        <taxon>Helicina</taxon>
        <taxon>Arionoidea</taxon>
        <taxon>Arionidae</taxon>
        <taxon>Arion</taxon>
    </lineage>
</organism>
<dbReference type="InterPro" id="IPR020843">
    <property type="entry name" value="ER"/>
</dbReference>
<dbReference type="Gene3D" id="3.90.180.10">
    <property type="entry name" value="Medium-chain alcohol dehydrogenases, catalytic domain"/>
    <property type="match status" value="1"/>
</dbReference>
<dbReference type="InterPro" id="IPR051397">
    <property type="entry name" value="Zn-ADH-like_protein"/>
</dbReference>
<protein>
    <recommendedName>
        <fullName evidence="1">Enoyl reductase (ER) domain-containing protein</fullName>
    </recommendedName>
</protein>
<dbReference type="GO" id="GO:0005739">
    <property type="term" value="C:mitochondrion"/>
    <property type="evidence" value="ECO:0007669"/>
    <property type="project" value="TreeGrafter"/>
</dbReference>
<dbReference type="SMART" id="SM00829">
    <property type="entry name" value="PKS_ER"/>
    <property type="match status" value="1"/>
</dbReference>
<name>A0A0B6Z5Y9_9EUPU</name>
<dbReference type="InterPro" id="IPR036291">
    <property type="entry name" value="NAD(P)-bd_dom_sf"/>
</dbReference>
<dbReference type="InterPro" id="IPR011032">
    <property type="entry name" value="GroES-like_sf"/>
</dbReference>
<reference evidence="2" key="1">
    <citation type="submission" date="2014-12" db="EMBL/GenBank/DDBJ databases">
        <title>Insight into the proteome of Arion vulgaris.</title>
        <authorList>
            <person name="Aradska J."/>
            <person name="Bulat T."/>
            <person name="Smidak R."/>
            <person name="Sarate P."/>
            <person name="Gangsoo J."/>
            <person name="Sialana F."/>
            <person name="Bilban M."/>
            <person name="Lubec G."/>
        </authorList>
    </citation>
    <scope>NUCLEOTIDE SEQUENCE</scope>
    <source>
        <tissue evidence="2">Skin</tissue>
    </source>
</reference>
<dbReference type="PANTHER" id="PTHR43677:SF4">
    <property type="entry name" value="QUINONE OXIDOREDUCTASE-LIKE PROTEIN 2"/>
    <property type="match status" value="1"/>
</dbReference>
<dbReference type="SUPFAM" id="SSF51735">
    <property type="entry name" value="NAD(P)-binding Rossmann-fold domains"/>
    <property type="match status" value="1"/>
</dbReference>
<proteinExistence type="predicted"/>